<dbReference type="InterPro" id="IPR035992">
    <property type="entry name" value="Ricin_B-like_lectins"/>
</dbReference>
<keyword evidence="4 9" id="KW-0378">Hydrolase</keyword>
<dbReference type="GO" id="GO:0006952">
    <property type="term" value="P:defense response"/>
    <property type="evidence" value="ECO:0007669"/>
    <property type="project" value="UniProtKB-KW"/>
</dbReference>
<evidence type="ECO:0000256" key="1">
    <source>
        <dbReference type="ARBA" id="ARBA00000237"/>
    </source>
</evidence>
<evidence type="ECO:0000256" key="4">
    <source>
        <dbReference type="ARBA" id="ARBA00022801"/>
    </source>
</evidence>
<dbReference type="OMA" id="MECNPRP"/>
<reference evidence="11" key="2">
    <citation type="submission" date="2021-03" db="UniProtKB">
        <authorList>
            <consortium name="EnsemblPlants"/>
        </authorList>
    </citation>
    <scope>IDENTIFICATION</scope>
</reference>
<evidence type="ECO:0000313" key="11">
    <source>
        <dbReference type="EnsemblPlants" id="AUR62041699-RA:cds"/>
    </source>
</evidence>
<dbReference type="Gene3D" id="3.40.420.10">
    <property type="entry name" value="Ricin (A subunit), domain 1"/>
    <property type="match status" value="1"/>
</dbReference>
<dbReference type="InterPro" id="IPR000772">
    <property type="entry name" value="Ricin_B_lectin"/>
</dbReference>
<dbReference type="GO" id="GO:0030598">
    <property type="term" value="F:rRNA N-glycosylase activity"/>
    <property type="evidence" value="ECO:0007669"/>
    <property type="project" value="UniProtKB-EC"/>
</dbReference>
<proteinExistence type="inferred from homology"/>
<evidence type="ECO:0000256" key="5">
    <source>
        <dbReference type="ARBA" id="ARBA00022821"/>
    </source>
</evidence>
<dbReference type="InterPro" id="IPR017989">
    <property type="entry name" value="Ribosome_inactivat_1/2"/>
</dbReference>
<evidence type="ECO:0000256" key="7">
    <source>
        <dbReference type="ARBA" id="ARBA00023180"/>
    </source>
</evidence>
<dbReference type="Proteomes" id="UP000596660">
    <property type="component" value="Unplaced"/>
</dbReference>
<dbReference type="PANTHER" id="PTHR33453:SF34">
    <property type="entry name" value="RIBOSOME-INACTIVATING PROTEIN"/>
    <property type="match status" value="1"/>
</dbReference>
<dbReference type="EnsemblPlants" id="AUR62041699-RA">
    <property type="protein sequence ID" value="AUR62041699-RA:cds"/>
    <property type="gene ID" value="AUR62041699"/>
</dbReference>
<sequence>MMDVNKIKLIVSYMRFIRDVYNELTKNADTSGEIPILPRPLQPTNPQQYFLVELSNGGINVTLGIDISYANVLGIQIGDEAYFFYEVSSDIYETVFPDNRAVQLPFNINYESLENAARVVDRREIPLGIGELDCQINEMDIGYNSPYRNKKIARALLVMIQMIFEAVRFRNIEQRVIESILGVSQYDKFYPDGLMIEYENNWGNLSARVQSAVHGIISPAFQLNIDGQVQTILTIDNVRQVVFFLAIMPLICVPNRVVPENSINDGFASSLMSVVSPISRSRLTLQQKEIRGYDKYHGYDKCDQDLEPKVHITGFDGLCVSVENGYYNDGNGVVLSVCRNRQEHQLWSLRSSDQTIHSEGKCLTINYEYSQENNVMIYDCNATVPRATKWQIQSSIGKIKTQKSGLSLTAEKDAAGVYNVVVDPYQHVPRQVWFPTNNTEPPVTKIVGYDLLCLTLDGVHHVQMANCDDNIKDKRWAVYPDGTIRPEQHQGRCLQYKHGQNEIIQGACSGYSDERWIFRADGTILHEATDMVMDVIETPALYQVTVNDYNGNRFSQIWFMTQTLC</sequence>
<reference evidence="11" key="1">
    <citation type="journal article" date="2017" name="Nature">
        <title>The genome of Chenopodium quinoa.</title>
        <authorList>
            <person name="Jarvis D.E."/>
            <person name="Ho Y.S."/>
            <person name="Lightfoot D.J."/>
            <person name="Schmoeckel S.M."/>
            <person name="Li B."/>
            <person name="Borm T.J.A."/>
            <person name="Ohyanagi H."/>
            <person name="Mineta K."/>
            <person name="Michell C.T."/>
            <person name="Saber N."/>
            <person name="Kharbatia N.M."/>
            <person name="Rupper R.R."/>
            <person name="Sharp A.R."/>
            <person name="Dally N."/>
            <person name="Boughton B.A."/>
            <person name="Woo Y.H."/>
            <person name="Gao G."/>
            <person name="Schijlen E.G.W.M."/>
            <person name="Guo X."/>
            <person name="Momin A.A."/>
            <person name="Negrao S."/>
            <person name="Al-Babili S."/>
            <person name="Gehring C."/>
            <person name="Roessner U."/>
            <person name="Jung C."/>
            <person name="Murphy K."/>
            <person name="Arold S.T."/>
            <person name="Gojobori T."/>
            <person name="van der Linden C.G."/>
            <person name="van Loo E.N."/>
            <person name="Jellen E.N."/>
            <person name="Maughan P.J."/>
            <person name="Tester M."/>
        </authorList>
    </citation>
    <scope>NUCLEOTIDE SEQUENCE [LARGE SCALE GENOMIC DNA]</scope>
    <source>
        <strain evidence="11">cv. PI 614886</strain>
    </source>
</reference>
<dbReference type="InterPro" id="IPR016139">
    <property type="entry name" value="Ribosome_inactivat_prot_sub2"/>
</dbReference>
<dbReference type="Gramene" id="AUR62041699-RA">
    <property type="protein sequence ID" value="AUR62041699-RA:cds"/>
    <property type="gene ID" value="AUR62041699"/>
</dbReference>
<keyword evidence="3 9" id="KW-0800">Toxin</keyword>
<protein>
    <recommendedName>
        <fullName evidence="9">Ribosome-inactivating protein</fullName>
    </recommendedName>
    <component>
        <recommendedName>
            <fullName evidence="9">Ribosome-inactivating protein chain A</fullName>
        </recommendedName>
        <alternativeName>
            <fullName evidence="9">rRNA N-glycosidase</fullName>
            <ecNumber evidence="9">3.2.2.22</ecNumber>
        </alternativeName>
    </component>
    <component>
        <recommendedName>
            <fullName evidence="9">Ribosome-inactivating protein chain B</fullName>
        </recommendedName>
    </component>
</protein>
<dbReference type="AlphaFoldDB" id="A0A803N7E5"/>
<evidence type="ECO:0000256" key="9">
    <source>
        <dbReference type="RuleBase" id="RU004915"/>
    </source>
</evidence>
<dbReference type="SMART" id="SM00458">
    <property type="entry name" value="RICIN"/>
    <property type="match status" value="2"/>
</dbReference>
<keyword evidence="6" id="KW-1015">Disulfide bond</keyword>
<dbReference type="InterPro" id="IPR016138">
    <property type="entry name" value="Ribosome_inactivat_prot_sub1"/>
</dbReference>
<evidence type="ECO:0000313" key="12">
    <source>
        <dbReference type="Proteomes" id="UP000596660"/>
    </source>
</evidence>
<comment type="subunit">
    <text evidence="9">Might form dimers or tetramers of disulfide-linked A and B chains.</text>
</comment>
<dbReference type="SUPFAM" id="SSF56371">
    <property type="entry name" value="Ribosome inactivating proteins (RIP)"/>
    <property type="match status" value="1"/>
</dbReference>
<evidence type="ECO:0000256" key="8">
    <source>
        <dbReference type="ARBA" id="ARBA00023193"/>
    </source>
</evidence>
<feature type="domain" description="Ricin B lectin" evidence="10">
    <location>
        <begin position="307"/>
        <end position="436"/>
    </location>
</feature>
<organism evidence="11 12">
    <name type="scientific">Chenopodium quinoa</name>
    <name type="common">Quinoa</name>
    <dbReference type="NCBI Taxonomy" id="63459"/>
    <lineage>
        <taxon>Eukaryota</taxon>
        <taxon>Viridiplantae</taxon>
        <taxon>Streptophyta</taxon>
        <taxon>Embryophyta</taxon>
        <taxon>Tracheophyta</taxon>
        <taxon>Spermatophyta</taxon>
        <taxon>Magnoliopsida</taxon>
        <taxon>eudicotyledons</taxon>
        <taxon>Gunneridae</taxon>
        <taxon>Pentapetalae</taxon>
        <taxon>Caryophyllales</taxon>
        <taxon>Chenopodiaceae</taxon>
        <taxon>Chenopodioideae</taxon>
        <taxon>Atripliceae</taxon>
        <taxon>Chenopodium</taxon>
    </lineage>
</organism>
<dbReference type="Pfam" id="PF00652">
    <property type="entry name" value="Ricin_B_lectin"/>
    <property type="match status" value="2"/>
</dbReference>
<dbReference type="PRINTS" id="PR00396">
    <property type="entry name" value="SHIGARICIN"/>
</dbReference>
<feature type="domain" description="Ricin B lectin" evidence="10">
    <location>
        <begin position="440"/>
        <end position="557"/>
    </location>
</feature>
<comment type="function">
    <text evidence="9">The A chain is responsible for inhibiting protein synthesis through the catalytic inactivation of 60S ribosomal subunits by removing adenine from position 4,324 of 28S rRNA. The B chain binds to cell receptors and probably facilitates the entry into the cell of the A chain; B chains are also responsible for cell agglutination (lectin activity).</text>
</comment>
<dbReference type="PANTHER" id="PTHR33453">
    <property type="match status" value="1"/>
</dbReference>
<keyword evidence="7" id="KW-0325">Glycoprotein</keyword>
<evidence type="ECO:0000256" key="3">
    <source>
        <dbReference type="ARBA" id="ARBA00022656"/>
    </source>
</evidence>
<keyword evidence="8 9" id="KW-0652">Protein synthesis inhibitor</keyword>
<evidence type="ECO:0000256" key="2">
    <source>
        <dbReference type="ARBA" id="ARBA00008544"/>
    </source>
</evidence>
<gene>
    <name evidence="11" type="primary">LOC110686802</name>
</gene>
<dbReference type="GO" id="GO:0017148">
    <property type="term" value="P:negative regulation of translation"/>
    <property type="evidence" value="ECO:0007669"/>
    <property type="project" value="UniProtKB-KW"/>
</dbReference>
<dbReference type="InterPro" id="IPR036041">
    <property type="entry name" value="Ribosome-inact_prot_sf"/>
</dbReference>
<evidence type="ECO:0000259" key="10">
    <source>
        <dbReference type="SMART" id="SM00458"/>
    </source>
</evidence>
<dbReference type="Pfam" id="PF00161">
    <property type="entry name" value="RIP"/>
    <property type="match status" value="1"/>
</dbReference>
<keyword evidence="12" id="KW-1185">Reference proteome</keyword>
<dbReference type="CDD" id="cd23444">
    <property type="entry name" value="beta-trefoil_Ricin_RIPs_II_rpt2"/>
    <property type="match status" value="1"/>
</dbReference>
<comment type="similarity">
    <text evidence="2">Belongs to the ribosome-inactivating protein family. Type 1 RIP subfamily.</text>
</comment>
<dbReference type="Gene3D" id="2.80.10.50">
    <property type="match status" value="2"/>
</dbReference>
<dbReference type="EC" id="3.2.2.22" evidence="9"/>
<keyword evidence="5 9" id="KW-0611">Plant defense</keyword>
<dbReference type="InterPro" id="IPR001574">
    <property type="entry name" value="Ribosome_inactivat_prot"/>
</dbReference>
<dbReference type="Gene3D" id="4.10.470.10">
    <property type="entry name" value="Ricin (A Subunit), domain 2"/>
    <property type="match status" value="1"/>
</dbReference>
<evidence type="ECO:0000256" key="6">
    <source>
        <dbReference type="ARBA" id="ARBA00023157"/>
    </source>
</evidence>
<accession>A0A803N7E5</accession>
<dbReference type="GO" id="GO:0090729">
    <property type="term" value="F:toxin activity"/>
    <property type="evidence" value="ECO:0007669"/>
    <property type="project" value="UniProtKB-KW"/>
</dbReference>
<dbReference type="SUPFAM" id="SSF50370">
    <property type="entry name" value="Ricin B-like lectins"/>
    <property type="match status" value="2"/>
</dbReference>
<comment type="catalytic activity">
    <reaction evidence="1 9">
        <text>Endohydrolysis of the N-glycosidic bond at one specific adenosine on the 28S rRNA.</text>
        <dbReference type="EC" id="3.2.2.22"/>
    </reaction>
</comment>
<name>A0A803N7E5_CHEQI</name>
<dbReference type="PROSITE" id="PS50231">
    <property type="entry name" value="RICIN_B_LECTIN"/>
    <property type="match status" value="2"/>
</dbReference>